<evidence type="ECO:0000256" key="15">
    <source>
        <dbReference type="ARBA" id="ARBA00030513"/>
    </source>
</evidence>
<dbReference type="Proteomes" id="UP000183832">
    <property type="component" value="Unassembled WGS sequence"/>
</dbReference>
<dbReference type="InterPro" id="IPR036081">
    <property type="entry name" value="Translin_sf"/>
</dbReference>
<dbReference type="CDD" id="cd14819">
    <property type="entry name" value="Translin"/>
    <property type="match status" value="1"/>
</dbReference>
<dbReference type="GO" id="GO:0016070">
    <property type="term" value="P:RNA metabolic process"/>
    <property type="evidence" value="ECO:0007669"/>
    <property type="project" value="InterPro"/>
</dbReference>
<dbReference type="AlphaFoldDB" id="A0A1J1IQN2"/>
<protein>
    <recommendedName>
        <fullName evidence="5">Translin</fullName>
    </recommendedName>
    <alternativeName>
        <fullName evidence="15">Component 3 of promoter of RISC</fullName>
    </alternativeName>
</protein>
<dbReference type="GO" id="GO:0003697">
    <property type="term" value="F:single-stranded DNA binding"/>
    <property type="evidence" value="ECO:0007669"/>
    <property type="project" value="InterPro"/>
</dbReference>
<dbReference type="Pfam" id="PF01997">
    <property type="entry name" value="Translin"/>
    <property type="match status" value="1"/>
</dbReference>
<sequence length="570" mass="64727">MDMFQKFNSYLEEEYEIREKIREIVRQIDSESKEAAATLQIIHISLSDVGKACTDARTIFDKCRILYNDLAQCIPSGQYYRFSDHWNWSIQRLISLIALVVYLEAGFLVTRDTCADILGIKNQQTVGELHLDLETYLLGLLLMVNELSRFAINVVTLGDYSRVLSLQRFVSDLNSGFRLLNLKNDGLRKRYDTLKYDVKKIEEIVYDLSIRGLLKPTEEITEAFTGAGNGEMQQPPQIRSVSDIYGTDEIDFLLDEIRDLEPACCQEDLQDFEIAGSRAGEISITPLESPLGTCSSWDSHLNYRERLGQAQLAWGVALHCDSSHLKTPTGIVRILLVISSACCLAFECSAGTVQVGLFLLPLIGRLRLMVFCALFSLLVTCLMLFLDISHIALMFPFNWGKLIIGYFCALEALVLAILAVFPIFRQRFRRSLTNDDQMGLHDRELSPLSSNDIGDKINLNKVSDMPNHFNRTMKRSVTDTIRDNLDSETEIHIMAIQKPAYIPVKRPDQAYNQKPKLGSKHKNRQGYHYEPIASTSRQSPTFIIDPEDLDFDEQDDDELIIPIGLGHKFA</sequence>
<comment type="function">
    <text evidence="14">Exhibits both single-stranded and double-stranded endoribonuclease activity. May act as an activator of RNA-induced silencing complex (RISC) by facilitating endonucleolytic cleavage of the siRNA passenger strand.</text>
</comment>
<evidence type="ECO:0000313" key="18">
    <source>
        <dbReference type="EMBL" id="CRL00809.1"/>
    </source>
</evidence>
<feature type="transmembrane region" description="Helical" evidence="17">
    <location>
        <begin position="372"/>
        <end position="397"/>
    </location>
</feature>
<keyword evidence="7" id="KW-0540">Nuclease</keyword>
<keyword evidence="17" id="KW-0812">Transmembrane</keyword>
<comment type="subunit">
    <text evidence="4">Ring-shaped heterooctamer of six TSN and two TSNAX subunits, DNA/RNA binding occurs inside the ring.</text>
</comment>
<reference evidence="18 19" key="1">
    <citation type="submission" date="2015-04" db="EMBL/GenBank/DDBJ databases">
        <authorList>
            <person name="Syromyatnikov M.Y."/>
            <person name="Popov V.N."/>
        </authorList>
    </citation>
    <scope>NUCLEOTIDE SEQUENCE [LARGE SCALE GENOMIC DNA]</scope>
</reference>
<keyword evidence="6" id="KW-0963">Cytoplasm</keyword>
<dbReference type="FunFam" id="1.20.58.200:FF:000002">
    <property type="entry name" value="Putative translin"/>
    <property type="match status" value="1"/>
</dbReference>
<feature type="transmembrane region" description="Helical" evidence="17">
    <location>
        <begin position="334"/>
        <end position="360"/>
    </location>
</feature>
<feature type="binding site" evidence="16">
    <location>
        <position position="146"/>
    </location>
    <ligand>
        <name>Mg(2+)</name>
        <dbReference type="ChEBI" id="CHEBI:18420"/>
    </ligand>
</feature>
<keyword evidence="19" id="KW-1185">Reference proteome</keyword>
<accession>A0A1J1IQN2</accession>
<name>A0A1J1IQN2_9DIPT</name>
<keyword evidence="17" id="KW-0472">Membrane</keyword>
<dbReference type="GO" id="GO:0003723">
    <property type="term" value="F:RNA binding"/>
    <property type="evidence" value="ECO:0007669"/>
    <property type="project" value="UniProtKB-KW"/>
</dbReference>
<dbReference type="GO" id="GO:0043565">
    <property type="term" value="F:sequence-specific DNA binding"/>
    <property type="evidence" value="ECO:0007669"/>
    <property type="project" value="InterPro"/>
</dbReference>
<keyword evidence="16" id="KW-0460">Magnesium</keyword>
<dbReference type="InterPro" id="IPR033956">
    <property type="entry name" value="Translin"/>
</dbReference>
<evidence type="ECO:0000256" key="17">
    <source>
        <dbReference type="SAM" id="Phobius"/>
    </source>
</evidence>
<evidence type="ECO:0000256" key="4">
    <source>
        <dbReference type="ARBA" id="ARBA00011685"/>
    </source>
</evidence>
<evidence type="ECO:0000256" key="13">
    <source>
        <dbReference type="ARBA" id="ARBA00025374"/>
    </source>
</evidence>
<dbReference type="GO" id="GO:0016787">
    <property type="term" value="F:hydrolase activity"/>
    <property type="evidence" value="ECO:0007669"/>
    <property type="project" value="UniProtKB-KW"/>
</dbReference>
<dbReference type="SUPFAM" id="SSF74784">
    <property type="entry name" value="Translin"/>
    <property type="match status" value="1"/>
</dbReference>
<evidence type="ECO:0000256" key="14">
    <source>
        <dbReference type="ARBA" id="ARBA00025410"/>
    </source>
</evidence>
<evidence type="ECO:0000256" key="1">
    <source>
        <dbReference type="ARBA" id="ARBA00004123"/>
    </source>
</evidence>
<comment type="subcellular location">
    <subcellularLocation>
        <location evidence="2">Cytoplasm</location>
    </subcellularLocation>
    <subcellularLocation>
        <location evidence="1">Nucleus</location>
    </subcellularLocation>
</comment>
<dbReference type="InterPro" id="IPR016069">
    <property type="entry name" value="Translin_C"/>
</dbReference>
<dbReference type="InterPro" id="IPR016068">
    <property type="entry name" value="Translin_N"/>
</dbReference>
<comment type="function">
    <text evidence="13">DNA-binding protein that specifically recognizes consensus sequences at the breakpoint junctions in chromosomal translocations, mostly involving immunoglobulin (Ig)/T-cell receptor gene segments. Seems to recognize single-stranded DNA ends generated by staggered breaks occurring at recombination hot spots.</text>
</comment>
<keyword evidence="16" id="KW-0479">Metal-binding</keyword>
<evidence type="ECO:0000256" key="5">
    <source>
        <dbReference type="ARBA" id="ARBA00022196"/>
    </source>
</evidence>
<dbReference type="OrthoDB" id="6347385at2759"/>
<gene>
    <name evidence="18" type="primary">putative Translin</name>
    <name evidence="18" type="ORF">CLUMA_CG014061</name>
</gene>
<keyword evidence="17" id="KW-1133">Transmembrane helix</keyword>
<evidence type="ECO:0000256" key="3">
    <source>
        <dbReference type="ARBA" id="ARBA00005902"/>
    </source>
</evidence>
<dbReference type="Gene3D" id="1.20.58.190">
    <property type="entry name" value="Translin, domain 1"/>
    <property type="match status" value="1"/>
</dbReference>
<evidence type="ECO:0000256" key="2">
    <source>
        <dbReference type="ARBA" id="ARBA00004496"/>
    </source>
</evidence>
<dbReference type="PANTHER" id="PTHR10741">
    <property type="entry name" value="TRANSLIN AND TRANSLIN ASSOCIATED PROTEIN X"/>
    <property type="match status" value="1"/>
</dbReference>
<dbReference type="GO" id="GO:0004519">
    <property type="term" value="F:endonuclease activity"/>
    <property type="evidence" value="ECO:0007669"/>
    <property type="project" value="UniProtKB-KW"/>
</dbReference>
<dbReference type="GO" id="GO:0005634">
    <property type="term" value="C:nucleus"/>
    <property type="evidence" value="ECO:0007669"/>
    <property type="project" value="UniProtKB-SubCell"/>
</dbReference>
<dbReference type="Gene3D" id="1.20.58.200">
    <property type="entry name" value="Translin, domain 2"/>
    <property type="match status" value="1"/>
</dbReference>
<evidence type="ECO:0000313" key="19">
    <source>
        <dbReference type="Proteomes" id="UP000183832"/>
    </source>
</evidence>
<dbReference type="InterPro" id="IPR002848">
    <property type="entry name" value="Translin_fam"/>
</dbReference>
<feature type="transmembrane region" description="Helical" evidence="17">
    <location>
        <begin position="403"/>
        <end position="424"/>
    </location>
</feature>
<evidence type="ECO:0000256" key="10">
    <source>
        <dbReference type="ARBA" id="ARBA00022884"/>
    </source>
</evidence>
<keyword evidence="11" id="KW-0238">DNA-binding</keyword>
<keyword evidence="10" id="KW-0694">RNA-binding</keyword>
<evidence type="ECO:0000256" key="16">
    <source>
        <dbReference type="PIRSR" id="PIRSR602848-1"/>
    </source>
</evidence>
<evidence type="ECO:0000256" key="7">
    <source>
        <dbReference type="ARBA" id="ARBA00022722"/>
    </source>
</evidence>
<dbReference type="FunFam" id="1.20.58.190:FF:000001">
    <property type="entry name" value="Translin"/>
    <property type="match status" value="1"/>
</dbReference>
<keyword evidence="12" id="KW-0539">Nucleus</keyword>
<evidence type="ECO:0000256" key="6">
    <source>
        <dbReference type="ARBA" id="ARBA00022490"/>
    </source>
</evidence>
<keyword evidence="9" id="KW-0378">Hydrolase</keyword>
<keyword evidence="8" id="KW-0255">Endonuclease</keyword>
<dbReference type="GO" id="GO:0046872">
    <property type="term" value="F:metal ion binding"/>
    <property type="evidence" value="ECO:0007669"/>
    <property type="project" value="UniProtKB-KW"/>
</dbReference>
<dbReference type="EMBL" id="CVRI01000054">
    <property type="protein sequence ID" value="CRL00809.1"/>
    <property type="molecule type" value="Genomic_DNA"/>
</dbReference>
<organism evidence="18 19">
    <name type="scientific">Clunio marinus</name>
    <dbReference type="NCBI Taxonomy" id="568069"/>
    <lineage>
        <taxon>Eukaryota</taxon>
        <taxon>Metazoa</taxon>
        <taxon>Ecdysozoa</taxon>
        <taxon>Arthropoda</taxon>
        <taxon>Hexapoda</taxon>
        <taxon>Insecta</taxon>
        <taxon>Pterygota</taxon>
        <taxon>Neoptera</taxon>
        <taxon>Endopterygota</taxon>
        <taxon>Diptera</taxon>
        <taxon>Nematocera</taxon>
        <taxon>Chironomoidea</taxon>
        <taxon>Chironomidae</taxon>
        <taxon>Clunio</taxon>
    </lineage>
</organism>
<dbReference type="GO" id="GO:0005737">
    <property type="term" value="C:cytoplasm"/>
    <property type="evidence" value="ECO:0007669"/>
    <property type="project" value="UniProtKB-SubCell"/>
</dbReference>
<dbReference type="SMR" id="A0A1J1IQN2"/>
<proteinExistence type="inferred from homology"/>
<evidence type="ECO:0000256" key="11">
    <source>
        <dbReference type="ARBA" id="ARBA00023125"/>
    </source>
</evidence>
<comment type="similarity">
    <text evidence="3">Belongs to the translin family.</text>
</comment>
<evidence type="ECO:0000256" key="8">
    <source>
        <dbReference type="ARBA" id="ARBA00022759"/>
    </source>
</evidence>
<evidence type="ECO:0000256" key="9">
    <source>
        <dbReference type="ARBA" id="ARBA00022801"/>
    </source>
</evidence>
<evidence type="ECO:0000256" key="12">
    <source>
        <dbReference type="ARBA" id="ARBA00023242"/>
    </source>
</evidence>